<evidence type="ECO:0000259" key="2">
    <source>
        <dbReference type="PROSITE" id="PS50994"/>
    </source>
</evidence>
<dbReference type="InterPro" id="IPR036397">
    <property type="entry name" value="RNaseH_sf"/>
</dbReference>
<dbReference type="InterPro" id="IPR023780">
    <property type="entry name" value="Chromo_domain"/>
</dbReference>
<dbReference type="AlphaFoldDB" id="A0A024TUZ8"/>
<gene>
    <name evidence="3" type="ORF">H310_09756</name>
</gene>
<dbReference type="GO" id="GO:0015074">
    <property type="term" value="P:DNA integration"/>
    <property type="evidence" value="ECO:0007669"/>
    <property type="project" value="InterPro"/>
</dbReference>
<dbReference type="EMBL" id="KI913973">
    <property type="protein sequence ID" value="ETV97426.1"/>
    <property type="molecule type" value="Genomic_DNA"/>
</dbReference>
<dbReference type="SUPFAM" id="SSF53098">
    <property type="entry name" value="Ribonuclease H-like"/>
    <property type="match status" value="1"/>
</dbReference>
<dbReference type="Gene3D" id="3.30.70.270">
    <property type="match status" value="1"/>
</dbReference>
<dbReference type="STRING" id="157072.A0A024TUZ8"/>
<dbReference type="VEuPathDB" id="FungiDB:H310_09756"/>
<dbReference type="RefSeq" id="XP_008874134.1">
    <property type="nucleotide sequence ID" value="XM_008875912.1"/>
</dbReference>
<reference evidence="3" key="1">
    <citation type="submission" date="2013-12" db="EMBL/GenBank/DDBJ databases">
        <title>The Genome Sequence of Aphanomyces invadans NJM9701.</title>
        <authorList>
            <consortium name="The Broad Institute Genomics Platform"/>
            <person name="Russ C."/>
            <person name="Tyler B."/>
            <person name="van West P."/>
            <person name="Dieguez-Uribeondo J."/>
            <person name="Young S.K."/>
            <person name="Zeng Q."/>
            <person name="Gargeya S."/>
            <person name="Fitzgerald M."/>
            <person name="Abouelleil A."/>
            <person name="Alvarado L."/>
            <person name="Chapman S.B."/>
            <person name="Gainer-Dewar J."/>
            <person name="Goldberg J."/>
            <person name="Griggs A."/>
            <person name="Gujja S."/>
            <person name="Hansen M."/>
            <person name="Howarth C."/>
            <person name="Imamovic A."/>
            <person name="Ireland A."/>
            <person name="Larimer J."/>
            <person name="McCowan C."/>
            <person name="Murphy C."/>
            <person name="Pearson M."/>
            <person name="Poon T.W."/>
            <person name="Priest M."/>
            <person name="Roberts A."/>
            <person name="Saif S."/>
            <person name="Shea T."/>
            <person name="Sykes S."/>
            <person name="Wortman J."/>
            <person name="Nusbaum C."/>
            <person name="Birren B."/>
        </authorList>
    </citation>
    <scope>NUCLEOTIDE SEQUENCE [LARGE SCALE GENOMIC DNA]</scope>
    <source>
        <strain evidence="3">NJM9701</strain>
    </source>
</reference>
<evidence type="ECO:0000259" key="1">
    <source>
        <dbReference type="PROSITE" id="PS50013"/>
    </source>
</evidence>
<sequence length="1268" mass="140832">MKLNENRMFKKDARAFKTWLADYMRRFGEFEPIMQAGFAQPAKDSAKVSVDKAKPAKADTRKPKTVAAVSNVNKVPNSHFTQGKKACFKCLSQDHNVFKCPKVAEGEAKLLMERARAIWASEARNISVVERVAAPVQPTLEAAISCAARVVCTASQTIPLDASFDSGADQSVIPPATIKMLQAAGRDVVVTDLPAPVVVRGFVGPSHTVTQEVKIDLKFETDAGPLMLTNVKCWLSVGSLPAGVDDLLLSRAIVCKRDYDPHSMLREAAAVCSEYDMSDVESPSGVVKAVLLATQQEFIDDLADEEEPLMPMELAVCFSGMALVDPAAEHAKVQLILDAKVVEASEAGCGAEFASGLAELLTKYVDVFRLTLGRDPPVDMPPLKVHLVPTAKPVRCKARRYSLPQREFMQKHVEELASAGFIYRNPASRWACAPLIVRKPHTKDEFRMIVDLRPANSQTEQIAWPMPMLDVVVDHLRGATCFFLLDFFKGYWQFSLDPSCQEIFSFLTDTGVFTSNRVMQGGSDSVAYCQSTVQAMFAGQLYRCLLAWLDDLFGYETSPAGLLRALAEVLEVCAVALQLLPSPRTGGDLQQYVCALNWMRMPIPGFNVLVRDLSAVLERVFAAVGGKRIKQLAESHVAAVEATKKALTNLVELSHPKPDMRLCMFAYASEEHWGRRAPHVFEWHLCWGRWSIVEKEAYAIVETLVLLLMGYDYEIHDIPGESNVWADLLSRWGSPLKSICAITSEPLLVSPLRSNSFKWPTLAAIALAQRGSLANNPTPPDPAVVCELSDQDQHRVVLDDGEPWMLRLVDGVLWIPDDATGLQLRLCVCAHASLAGHRPAGQTLASLAKFCRWSTLKADVKFFVGRCLHCASVLGGAPRPLGEALHSSQPNGLLHWNFVYMGDLKTGDRYLLVIKCDASRMVWLFPTKESTAVFVKQCLLQWFAVFGICYEWVSDQGTHFKNQVIAELQHVLGAHHHFITARCPWANGTVEVVMRMLLKLFRACLSEWRMATTQWSEIHLVVMLILNQLPSPSLGNVAPVTAMSGRPAMSPLDTIALPGLTKSATLEVINESQRDNIDKARAALNAMHKVVAETNAKKRAQARKSHDAKRGVQMAQFVVGDYVLYQDVWMHKRAKLRTTWCGPAVVTNVASNWVYDVRNLVTGEQRPAHAIRLKFYADEDLQLSEDFIDHVAHNSEGHEVEVIVSARYVPATKSYEVQIKWRGLRDVENSWEPAQNIQEDVPTMFKAFCKKRAKLAIVKKMAKAHEVD</sequence>
<dbReference type="SUPFAM" id="SSF54160">
    <property type="entry name" value="Chromo domain-like"/>
    <property type="match status" value="1"/>
</dbReference>
<dbReference type="PANTHER" id="PTHR37984">
    <property type="entry name" value="PROTEIN CBG26694"/>
    <property type="match status" value="1"/>
</dbReference>
<protein>
    <recommendedName>
        <fullName evidence="4">Integrase catalytic domain-containing protein</fullName>
    </recommendedName>
</protein>
<dbReference type="OrthoDB" id="76385at2759"/>
<evidence type="ECO:0000313" key="3">
    <source>
        <dbReference type="EMBL" id="ETV97426.1"/>
    </source>
</evidence>
<dbReference type="Gene3D" id="2.40.50.40">
    <property type="match status" value="1"/>
</dbReference>
<dbReference type="CDD" id="cd01647">
    <property type="entry name" value="RT_LTR"/>
    <property type="match status" value="1"/>
</dbReference>
<dbReference type="Pfam" id="PF00078">
    <property type="entry name" value="RVT_1"/>
    <property type="match status" value="1"/>
</dbReference>
<dbReference type="Pfam" id="PF00385">
    <property type="entry name" value="Chromo"/>
    <property type="match status" value="1"/>
</dbReference>
<dbReference type="GeneID" id="20086806"/>
<dbReference type="InterPro" id="IPR016197">
    <property type="entry name" value="Chromo-like_dom_sf"/>
</dbReference>
<dbReference type="InterPro" id="IPR000953">
    <property type="entry name" value="Chromo/chromo_shadow_dom"/>
</dbReference>
<dbReference type="SMART" id="SM00298">
    <property type="entry name" value="CHROMO"/>
    <property type="match status" value="1"/>
</dbReference>
<dbReference type="PANTHER" id="PTHR37984:SF5">
    <property type="entry name" value="PROTEIN NYNRIN-LIKE"/>
    <property type="match status" value="1"/>
</dbReference>
<dbReference type="Gene3D" id="3.30.420.10">
    <property type="entry name" value="Ribonuclease H-like superfamily/Ribonuclease H"/>
    <property type="match status" value="1"/>
</dbReference>
<dbReference type="eggNOG" id="KOG0017">
    <property type="taxonomic scope" value="Eukaryota"/>
</dbReference>
<accession>A0A024TUZ8</accession>
<dbReference type="PROSITE" id="PS50013">
    <property type="entry name" value="CHROMO_2"/>
    <property type="match status" value="1"/>
</dbReference>
<organism evidence="3">
    <name type="scientific">Aphanomyces invadans</name>
    <dbReference type="NCBI Taxonomy" id="157072"/>
    <lineage>
        <taxon>Eukaryota</taxon>
        <taxon>Sar</taxon>
        <taxon>Stramenopiles</taxon>
        <taxon>Oomycota</taxon>
        <taxon>Saprolegniomycetes</taxon>
        <taxon>Saprolegniales</taxon>
        <taxon>Verrucalvaceae</taxon>
        <taxon>Aphanomyces</taxon>
    </lineage>
</organism>
<dbReference type="InterPro" id="IPR000477">
    <property type="entry name" value="RT_dom"/>
</dbReference>
<dbReference type="Pfam" id="PF00665">
    <property type="entry name" value="rve"/>
    <property type="match status" value="1"/>
</dbReference>
<dbReference type="SUPFAM" id="SSF56672">
    <property type="entry name" value="DNA/RNA polymerases"/>
    <property type="match status" value="1"/>
</dbReference>
<dbReference type="InterPro" id="IPR012337">
    <property type="entry name" value="RNaseH-like_sf"/>
</dbReference>
<proteinExistence type="predicted"/>
<dbReference type="PROSITE" id="PS50994">
    <property type="entry name" value="INTEGRASE"/>
    <property type="match status" value="1"/>
</dbReference>
<dbReference type="CDD" id="cd00024">
    <property type="entry name" value="CD_CSD"/>
    <property type="match status" value="1"/>
</dbReference>
<dbReference type="Gene3D" id="3.10.10.10">
    <property type="entry name" value="HIV Type 1 Reverse Transcriptase, subunit A, domain 1"/>
    <property type="match status" value="1"/>
</dbReference>
<dbReference type="GO" id="GO:0003676">
    <property type="term" value="F:nucleic acid binding"/>
    <property type="evidence" value="ECO:0007669"/>
    <property type="project" value="InterPro"/>
</dbReference>
<dbReference type="InterPro" id="IPR043502">
    <property type="entry name" value="DNA/RNA_pol_sf"/>
</dbReference>
<name>A0A024TUZ8_9STRA</name>
<dbReference type="InterPro" id="IPR001584">
    <property type="entry name" value="Integrase_cat-core"/>
</dbReference>
<dbReference type="InterPro" id="IPR043128">
    <property type="entry name" value="Rev_trsase/Diguanyl_cyclase"/>
</dbReference>
<evidence type="ECO:0008006" key="4">
    <source>
        <dbReference type="Google" id="ProtNLM"/>
    </source>
</evidence>
<dbReference type="InterPro" id="IPR050951">
    <property type="entry name" value="Retrovirus_Pol_polyprotein"/>
</dbReference>
<feature type="domain" description="Integrase catalytic" evidence="2">
    <location>
        <begin position="886"/>
        <end position="1047"/>
    </location>
</feature>
<feature type="domain" description="Chromo" evidence="1">
    <location>
        <begin position="1198"/>
        <end position="1252"/>
    </location>
</feature>